<proteinExistence type="predicted"/>
<evidence type="ECO:0000256" key="1">
    <source>
        <dbReference type="ARBA" id="ARBA00022801"/>
    </source>
</evidence>
<accession>A0A1H1Y5J6</accession>
<dbReference type="AlphaFoldDB" id="A0A1H1Y5J6"/>
<protein>
    <submittedName>
        <fullName evidence="3">Pimeloyl-ACP methyl ester carboxylesterase</fullName>
    </submittedName>
</protein>
<dbReference type="InterPro" id="IPR000639">
    <property type="entry name" value="Epox_hydrolase-like"/>
</dbReference>
<name>A0A1H1Y5J6_9ACTN</name>
<dbReference type="SUPFAM" id="SSF53474">
    <property type="entry name" value="alpha/beta-Hydrolases"/>
    <property type="match status" value="1"/>
</dbReference>
<evidence type="ECO:0000259" key="2">
    <source>
        <dbReference type="Pfam" id="PF00561"/>
    </source>
</evidence>
<dbReference type="Pfam" id="PF00561">
    <property type="entry name" value="Abhydrolase_1"/>
    <property type="match status" value="1"/>
</dbReference>
<evidence type="ECO:0000313" key="3">
    <source>
        <dbReference type="EMBL" id="SDT16662.1"/>
    </source>
</evidence>
<sequence length="292" mass="30863">MITPVLRPHIPGATVQSRQLPGVTMAVESLGAGDTVLLVHGFPHTRAIWRDVAPALADAGLRVLVPDLRGLGDSERTTGGYDAISLADDLEGLLRSADTQRAHVVALDVGVAPAFALAASRPDRVASLTLMESLIGRLPGAEAFLSAGPPWWFGFHQAANGLAEDVLAGAEDRYLRYFLDAGTVTGFPADLAEVIIEAYRGRDSLHAAFEHYRALPQNAAWVDAWARSGRLPMPVTTLGGGVVGDATGNQLTPFADLLDARLIPEAGHILPIDAPEQVTAAILDGIRRASPR</sequence>
<evidence type="ECO:0000313" key="4">
    <source>
        <dbReference type="Proteomes" id="UP000199103"/>
    </source>
</evidence>
<dbReference type="OrthoDB" id="2987348at2"/>
<dbReference type="InterPro" id="IPR000073">
    <property type="entry name" value="AB_hydrolase_1"/>
</dbReference>
<dbReference type="InterPro" id="IPR029058">
    <property type="entry name" value="AB_hydrolase_fold"/>
</dbReference>
<dbReference type="Gene3D" id="3.40.50.1820">
    <property type="entry name" value="alpha/beta hydrolase"/>
    <property type="match status" value="1"/>
</dbReference>
<dbReference type="STRING" id="630515.SAMN04489812_4402"/>
<dbReference type="PRINTS" id="PR00412">
    <property type="entry name" value="EPOXHYDRLASE"/>
</dbReference>
<dbReference type="Proteomes" id="UP000199103">
    <property type="component" value="Chromosome I"/>
</dbReference>
<dbReference type="GO" id="GO:0016787">
    <property type="term" value="F:hydrolase activity"/>
    <property type="evidence" value="ECO:0007669"/>
    <property type="project" value="UniProtKB-KW"/>
</dbReference>
<dbReference type="RefSeq" id="WP_091527519.1">
    <property type="nucleotide sequence ID" value="NZ_LT629772.1"/>
</dbReference>
<reference evidence="3 4" key="1">
    <citation type="submission" date="2016-10" db="EMBL/GenBank/DDBJ databases">
        <authorList>
            <person name="de Groot N.N."/>
        </authorList>
    </citation>
    <scope>NUCLEOTIDE SEQUENCE [LARGE SCALE GENOMIC DNA]</scope>
    <source>
        <strain evidence="3 4">DSM 21800</strain>
    </source>
</reference>
<feature type="domain" description="AB hydrolase-1" evidence="2">
    <location>
        <begin position="35"/>
        <end position="165"/>
    </location>
</feature>
<dbReference type="PANTHER" id="PTHR43329">
    <property type="entry name" value="EPOXIDE HYDROLASE"/>
    <property type="match status" value="1"/>
</dbReference>
<organism evidence="3 4">
    <name type="scientific">Microlunatus soli</name>
    <dbReference type="NCBI Taxonomy" id="630515"/>
    <lineage>
        <taxon>Bacteria</taxon>
        <taxon>Bacillati</taxon>
        <taxon>Actinomycetota</taxon>
        <taxon>Actinomycetes</taxon>
        <taxon>Propionibacteriales</taxon>
        <taxon>Propionibacteriaceae</taxon>
        <taxon>Microlunatus</taxon>
    </lineage>
</organism>
<dbReference type="PRINTS" id="PR00111">
    <property type="entry name" value="ABHYDROLASE"/>
</dbReference>
<gene>
    <name evidence="3" type="ORF">SAMN04489812_4402</name>
</gene>
<keyword evidence="1" id="KW-0378">Hydrolase</keyword>
<dbReference type="EMBL" id="LT629772">
    <property type="protein sequence ID" value="SDT16662.1"/>
    <property type="molecule type" value="Genomic_DNA"/>
</dbReference>
<keyword evidence="4" id="KW-1185">Reference proteome</keyword>